<dbReference type="Proteomes" id="UP001187192">
    <property type="component" value="Unassembled WGS sequence"/>
</dbReference>
<gene>
    <name evidence="2" type="ORF">TIFTF001_017695</name>
</gene>
<accession>A0AA88AA22</accession>
<feature type="region of interest" description="Disordered" evidence="1">
    <location>
        <begin position="1"/>
        <end position="28"/>
    </location>
</feature>
<organism evidence="2 3">
    <name type="scientific">Ficus carica</name>
    <name type="common">Common fig</name>
    <dbReference type="NCBI Taxonomy" id="3494"/>
    <lineage>
        <taxon>Eukaryota</taxon>
        <taxon>Viridiplantae</taxon>
        <taxon>Streptophyta</taxon>
        <taxon>Embryophyta</taxon>
        <taxon>Tracheophyta</taxon>
        <taxon>Spermatophyta</taxon>
        <taxon>Magnoliopsida</taxon>
        <taxon>eudicotyledons</taxon>
        <taxon>Gunneridae</taxon>
        <taxon>Pentapetalae</taxon>
        <taxon>rosids</taxon>
        <taxon>fabids</taxon>
        <taxon>Rosales</taxon>
        <taxon>Moraceae</taxon>
        <taxon>Ficeae</taxon>
        <taxon>Ficus</taxon>
    </lineage>
</organism>
<evidence type="ECO:0000256" key="1">
    <source>
        <dbReference type="SAM" id="MobiDB-lite"/>
    </source>
</evidence>
<evidence type="ECO:0000313" key="2">
    <source>
        <dbReference type="EMBL" id="GMN48545.1"/>
    </source>
</evidence>
<name>A0AA88AA22_FICCA</name>
<evidence type="ECO:0008006" key="4">
    <source>
        <dbReference type="Google" id="ProtNLM"/>
    </source>
</evidence>
<evidence type="ECO:0000313" key="3">
    <source>
        <dbReference type="Proteomes" id="UP001187192"/>
    </source>
</evidence>
<feature type="compositionally biased region" description="Basic and acidic residues" evidence="1">
    <location>
        <begin position="1"/>
        <end position="12"/>
    </location>
</feature>
<protein>
    <recommendedName>
        <fullName evidence="4">Transposase MuDR plant domain-containing protein</fullName>
    </recommendedName>
</protein>
<keyword evidence="3" id="KW-1185">Reference proteome</keyword>
<reference evidence="2" key="1">
    <citation type="submission" date="2023-07" db="EMBL/GenBank/DDBJ databases">
        <title>draft genome sequence of fig (Ficus carica).</title>
        <authorList>
            <person name="Takahashi T."/>
            <person name="Nishimura K."/>
        </authorList>
    </citation>
    <scope>NUCLEOTIDE SEQUENCE</scope>
</reference>
<feature type="compositionally biased region" description="Acidic residues" evidence="1">
    <location>
        <begin position="13"/>
        <end position="25"/>
    </location>
</feature>
<sequence>MLHVELMKKVENSDDNDKDGLEVEGDGGCNLENDGNIRDEYFNVNMEPPRVYDAASALGNEGDVFDVPTLEERPNQKTTASAPTPKRQCSCVEVDPVMDHCEPLAIDDSSVSFSFVDGMGIAVVKSTTRLFVVKCIVLDCKWALQAVRITNSDHFSLRTYYNIYTCSASSVDKRNRQATADLVSDMLKKEFPCQLETPTPKRVIDMMKNRGVSISYFKAWRGNRKAASDVRVQAGSEIPVRTSEQKILVGFPDQPNRGTGQADPEIPILTSEHFARWISGPAG</sequence>
<dbReference type="EMBL" id="BTGU01000028">
    <property type="protein sequence ID" value="GMN48545.1"/>
    <property type="molecule type" value="Genomic_DNA"/>
</dbReference>
<dbReference type="AlphaFoldDB" id="A0AA88AA22"/>
<comment type="caution">
    <text evidence="2">The sequence shown here is derived from an EMBL/GenBank/DDBJ whole genome shotgun (WGS) entry which is preliminary data.</text>
</comment>
<proteinExistence type="predicted"/>